<reference evidence="1 2" key="1">
    <citation type="submission" date="2023-06" db="EMBL/GenBank/DDBJ databases">
        <title>Aquibacillus rhizosphaerae LR5S19.</title>
        <authorList>
            <person name="Sun J.-Q."/>
        </authorList>
    </citation>
    <scope>NUCLEOTIDE SEQUENCE [LARGE SCALE GENOMIC DNA]</scope>
    <source>
        <strain evidence="1 2">LR5S19</strain>
    </source>
</reference>
<evidence type="ECO:0000313" key="1">
    <source>
        <dbReference type="EMBL" id="MDL4840350.1"/>
    </source>
</evidence>
<dbReference type="Proteomes" id="UP001235343">
    <property type="component" value="Unassembled WGS sequence"/>
</dbReference>
<comment type="caution">
    <text evidence="1">The sequence shown here is derived from an EMBL/GenBank/DDBJ whole genome shotgun (WGS) entry which is preliminary data.</text>
</comment>
<dbReference type="RefSeq" id="WP_285931377.1">
    <property type="nucleotide sequence ID" value="NZ_JASTZU010000027.1"/>
</dbReference>
<dbReference type="InterPro" id="IPR025935">
    <property type="entry name" value="AbiH"/>
</dbReference>
<accession>A0ABT7L577</accession>
<sequence>MANLFVIGNGFDLDHRLETSYNHFRDYLISIYPEIKFDEFTMPNERDLPDGGIEYDDIEVLSMLFYLINVAEQNEEKWSNIEKSLGELDFSEAFDWYDDILDKDGDIDMWKTSYRNEDLVSHLVIPALRIQEFFSEWVNSINLITATPKRDFIKLLNDGDQYLTFNYTETLEMVYDIHPENICHVHGKQEEEIFFGHGNKEDYYESYMQSNIGSENGLSSIDRQLRKETEKALKYKFYFFENLADADITNIYSYGFSFNEVDAIYLEEICKRINTVNVIWHFNDFDIWNVDQYKTYLKKCGFKGHFNIYHISG</sequence>
<keyword evidence="2" id="KW-1185">Reference proteome</keyword>
<name>A0ABT7L577_9BACI</name>
<proteinExistence type="predicted"/>
<organism evidence="1 2">
    <name type="scientific">Aquibacillus rhizosphaerae</name>
    <dbReference type="NCBI Taxonomy" id="3051431"/>
    <lineage>
        <taxon>Bacteria</taxon>
        <taxon>Bacillati</taxon>
        <taxon>Bacillota</taxon>
        <taxon>Bacilli</taxon>
        <taxon>Bacillales</taxon>
        <taxon>Bacillaceae</taxon>
        <taxon>Aquibacillus</taxon>
    </lineage>
</organism>
<dbReference type="EMBL" id="JASTZU010000027">
    <property type="protein sequence ID" value="MDL4840350.1"/>
    <property type="molecule type" value="Genomic_DNA"/>
</dbReference>
<dbReference type="Pfam" id="PF14253">
    <property type="entry name" value="AbiH"/>
    <property type="match status" value="1"/>
</dbReference>
<protein>
    <submittedName>
        <fullName evidence="1">Bacteriophage abortive infection AbiH family protein</fullName>
    </submittedName>
</protein>
<evidence type="ECO:0000313" key="2">
    <source>
        <dbReference type="Proteomes" id="UP001235343"/>
    </source>
</evidence>
<gene>
    <name evidence="1" type="ORF">QQS35_07825</name>
</gene>